<sequence>MAIRLIPLSYIPRNPDVAAFLARRERDTGAAFAVPATPRPVIQGGAAKMEVA</sequence>
<gene>
    <name evidence="1" type="ORF">C7477_10386</name>
</gene>
<accession>A0A318T7W3</accession>
<reference evidence="1 2" key="1">
    <citation type="submission" date="2018-06" db="EMBL/GenBank/DDBJ databases">
        <title>Genomic Encyclopedia of Type Strains, Phase III (KMG-III): the genomes of soil and plant-associated and newly described type strains.</title>
        <authorList>
            <person name="Whitman W."/>
        </authorList>
    </citation>
    <scope>NUCLEOTIDE SEQUENCE [LARGE SCALE GENOMIC DNA]</scope>
    <source>
        <strain evidence="1 2">ORS 1419</strain>
    </source>
</reference>
<name>A0A318T7W3_9HYPH</name>
<dbReference type="AlphaFoldDB" id="A0A318T7W3"/>
<dbReference type="RefSeq" id="WP_181418329.1">
    <property type="nucleotide sequence ID" value="NZ_QJTF01000003.1"/>
</dbReference>
<keyword evidence="2" id="KW-1185">Reference proteome</keyword>
<organism evidence="1 2">
    <name type="scientific">Phyllobacterium leguminum</name>
    <dbReference type="NCBI Taxonomy" id="314237"/>
    <lineage>
        <taxon>Bacteria</taxon>
        <taxon>Pseudomonadati</taxon>
        <taxon>Pseudomonadota</taxon>
        <taxon>Alphaproteobacteria</taxon>
        <taxon>Hyphomicrobiales</taxon>
        <taxon>Phyllobacteriaceae</taxon>
        <taxon>Phyllobacterium</taxon>
    </lineage>
</organism>
<proteinExistence type="predicted"/>
<comment type="caution">
    <text evidence="1">The sequence shown here is derived from an EMBL/GenBank/DDBJ whole genome shotgun (WGS) entry which is preliminary data.</text>
</comment>
<dbReference type="Proteomes" id="UP000247454">
    <property type="component" value="Unassembled WGS sequence"/>
</dbReference>
<dbReference type="EMBL" id="QJTF01000003">
    <property type="protein sequence ID" value="PYE89578.1"/>
    <property type="molecule type" value="Genomic_DNA"/>
</dbReference>
<evidence type="ECO:0000313" key="1">
    <source>
        <dbReference type="EMBL" id="PYE89578.1"/>
    </source>
</evidence>
<evidence type="ECO:0000313" key="2">
    <source>
        <dbReference type="Proteomes" id="UP000247454"/>
    </source>
</evidence>
<protein>
    <submittedName>
        <fullName evidence="1">Uncharacterized protein</fullName>
    </submittedName>
</protein>